<dbReference type="EMBL" id="JAUBYV010000007">
    <property type="protein sequence ID" value="KAK2625485.1"/>
    <property type="molecule type" value="Genomic_DNA"/>
</dbReference>
<dbReference type="InterPro" id="IPR036673">
    <property type="entry name" value="Cyanovirin-N_sf"/>
</dbReference>
<keyword evidence="2" id="KW-0732">Signal</keyword>
<evidence type="ECO:0000313" key="4">
    <source>
        <dbReference type="EMBL" id="KAK2625485.1"/>
    </source>
</evidence>
<protein>
    <recommendedName>
        <fullName evidence="3">Cyanovirin-N domain-containing protein</fullName>
    </recommendedName>
</protein>
<dbReference type="Proteomes" id="UP001285354">
    <property type="component" value="Unassembled WGS sequence"/>
</dbReference>
<comment type="caution">
    <text evidence="4">The sequence shown here is derived from an EMBL/GenBank/DDBJ whole genome shotgun (WGS) entry which is preliminary data.</text>
</comment>
<accession>A0AAD9WBI7</accession>
<feature type="signal peptide" evidence="2">
    <location>
        <begin position="1"/>
        <end position="22"/>
    </location>
</feature>
<proteinExistence type="predicted"/>
<sequence>MHLQLSHLLLSVAITLVATVGASSVPEDYESGNTTSPARELARRDNPNDGSNCYGFIVDKAYYQSADVTLTQKPNGNFAAYCTDANRSEHQTAIWLNQFITLDSNGRMYWKYLAEGNTFGGYCTSCDLASNWVLTCTCSTKGWANLALYGGGVQSSINIFRSSWSVPGVWYNKDTGGWNVAA</sequence>
<dbReference type="Pfam" id="PF08881">
    <property type="entry name" value="CVNH"/>
    <property type="match status" value="1"/>
</dbReference>
<organism evidence="4 5">
    <name type="scientific">Diplocarpon rosae</name>
    <dbReference type="NCBI Taxonomy" id="946125"/>
    <lineage>
        <taxon>Eukaryota</taxon>
        <taxon>Fungi</taxon>
        <taxon>Dikarya</taxon>
        <taxon>Ascomycota</taxon>
        <taxon>Pezizomycotina</taxon>
        <taxon>Leotiomycetes</taxon>
        <taxon>Helotiales</taxon>
        <taxon>Drepanopezizaceae</taxon>
        <taxon>Diplocarpon</taxon>
    </lineage>
</organism>
<evidence type="ECO:0000313" key="5">
    <source>
        <dbReference type="Proteomes" id="UP001285354"/>
    </source>
</evidence>
<reference evidence="4" key="1">
    <citation type="submission" date="2023-06" db="EMBL/GenBank/DDBJ databases">
        <title>Draft genome of Marssonina rosae.</title>
        <authorList>
            <person name="Cheng Q."/>
        </authorList>
    </citation>
    <scope>NUCLEOTIDE SEQUENCE</scope>
    <source>
        <strain evidence="4">R4</strain>
    </source>
</reference>
<dbReference type="AlphaFoldDB" id="A0AAD9WBI7"/>
<name>A0AAD9WBI7_9HELO</name>
<dbReference type="SUPFAM" id="SSF51322">
    <property type="entry name" value="Cyanovirin-N"/>
    <property type="match status" value="1"/>
</dbReference>
<dbReference type="Gene3D" id="2.30.60.10">
    <property type="entry name" value="Cyanovirin-N"/>
    <property type="match status" value="1"/>
</dbReference>
<evidence type="ECO:0000259" key="3">
    <source>
        <dbReference type="Pfam" id="PF08881"/>
    </source>
</evidence>
<keyword evidence="5" id="KW-1185">Reference proteome</keyword>
<evidence type="ECO:0000256" key="2">
    <source>
        <dbReference type="SAM" id="SignalP"/>
    </source>
</evidence>
<gene>
    <name evidence="4" type="ORF">QTJ16_004797</name>
</gene>
<evidence type="ECO:0000256" key="1">
    <source>
        <dbReference type="SAM" id="MobiDB-lite"/>
    </source>
</evidence>
<dbReference type="InterPro" id="IPR011058">
    <property type="entry name" value="Cyanovirin-N"/>
</dbReference>
<feature type="chain" id="PRO_5041924043" description="Cyanovirin-N domain-containing protein" evidence="2">
    <location>
        <begin position="23"/>
        <end position="182"/>
    </location>
</feature>
<feature type="region of interest" description="Disordered" evidence="1">
    <location>
        <begin position="26"/>
        <end position="47"/>
    </location>
</feature>
<feature type="domain" description="Cyanovirin-N" evidence="3">
    <location>
        <begin position="65"/>
        <end position="139"/>
    </location>
</feature>